<evidence type="ECO:0000259" key="7">
    <source>
        <dbReference type="PROSITE" id="PS50525"/>
    </source>
</evidence>
<feature type="domain" description="RdRp catalytic" evidence="7">
    <location>
        <begin position="1079"/>
        <end position="1262"/>
    </location>
</feature>
<evidence type="ECO:0000256" key="3">
    <source>
        <dbReference type="ARBA" id="ARBA00022679"/>
    </source>
</evidence>
<protein>
    <recommendedName>
        <fullName evidence="2">RNA-directed RNA polymerase L</fullName>
        <ecNumber evidence="1">2.7.7.48</ecNumber>
    </recommendedName>
    <alternativeName>
        <fullName evidence="4">Large structural protein</fullName>
    </alternativeName>
    <alternativeName>
        <fullName evidence="6">Replicase</fullName>
    </alternativeName>
    <alternativeName>
        <fullName evidence="5">Transcriptase</fullName>
    </alternativeName>
</protein>
<accession>A0A2P1GNZ9</accession>
<evidence type="ECO:0000313" key="8">
    <source>
        <dbReference type="EMBL" id="AVM87649.1"/>
    </source>
</evidence>
<dbReference type="GO" id="GO:0003968">
    <property type="term" value="F:RNA-directed RNA polymerase activity"/>
    <property type="evidence" value="ECO:0007669"/>
    <property type="project" value="UniProtKB-EC"/>
</dbReference>
<evidence type="ECO:0000256" key="1">
    <source>
        <dbReference type="ARBA" id="ARBA00012494"/>
    </source>
</evidence>
<dbReference type="Pfam" id="PF06317">
    <property type="entry name" value="Arena_RNA_pol"/>
    <property type="match status" value="2"/>
</dbReference>
<evidence type="ECO:0000256" key="4">
    <source>
        <dbReference type="ARBA" id="ARBA00030285"/>
    </source>
</evidence>
<evidence type="ECO:0000256" key="5">
    <source>
        <dbReference type="ARBA" id="ARBA00030436"/>
    </source>
</evidence>
<keyword evidence="3" id="KW-0808">Transferase</keyword>
<dbReference type="EC" id="2.7.7.48" evidence="1"/>
<dbReference type="EMBL" id="MG599869">
    <property type="protein sequence ID" value="AVM87649.1"/>
    <property type="molecule type" value="Genomic_RNA"/>
</dbReference>
<evidence type="ECO:0000256" key="2">
    <source>
        <dbReference type="ARBA" id="ARBA00018602"/>
    </source>
</evidence>
<dbReference type="PROSITE" id="PS50525">
    <property type="entry name" value="RDRP_SSRNA_NEG_SEG"/>
    <property type="match status" value="1"/>
</dbReference>
<reference evidence="8" key="1">
    <citation type="journal article" date="2018" name="Nature">
        <title>The evolutionary history of vertebrate RNA viruses.</title>
        <authorList>
            <person name="Shi M."/>
            <person name="Lin X.D."/>
            <person name="Chen X."/>
            <person name="Tian J.H."/>
            <person name="Chen L.J."/>
            <person name="Li K."/>
            <person name="Wang W."/>
            <person name="Eden J.S."/>
            <person name="Shen J.J."/>
            <person name="Liu L."/>
            <person name="Holmes E.C."/>
            <person name="Zhang Y.Z."/>
        </authorList>
    </citation>
    <scope>NUCLEOTIDE SEQUENCE</scope>
    <source>
        <strain evidence="8">XQTMC48005</strain>
    </source>
</reference>
<evidence type="ECO:0000256" key="6">
    <source>
        <dbReference type="ARBA" id="ARBA00031012"/>
    </source>
</evidence>
<dbReference type="InterPro" id="IPR010453">
    <property type="entry name" value="RNA_pol_arenavir"/>
</dbReference>
<organism evidence="8">
    <name type="scientific">Wenling frogfish arenavirus 2</name>
    <dbReference type="NCBI Taxonomy" id="2116467"/>
    <lineage>
        <taxon>Viruses</taxon>
        <taxon>Riboviria</taxon>
        <taxon>Orthornavirae</taxon>
        <taxon>Negarnaviricota</taxon>
        <taxon>Polyploviricotina</taxon>
        <taxon>Bunyaviricetes</taxon>
        <taxon>Hareavirales</taxon>
        <taxon>Arenaviridae</taxon>
        <taxon>Antennavirus</taxon>
        <taxon>Antennavirus hirsutum</taxon>
    </lineage>
</organism>
<name>A0A2P1GNZ9_9VIRU</name>
<sequence length="2092" mass="239374">MDWSKPIRQIRTYSGNCPLINSAKNWVLGRGRLHDLNHECKECRLIIKHPSMLLKELGEKISPPRDKLNMVIREGPMWLPSQLRTEEELGVVASLEKCSRIIGCMVENALCQKNLCPYTPEEGKLNAGDIFKKISHDLKGDEKRLTPDSYVIEDGKVTLYEFGFARMKYIKERDDKIKWIRLPSDKFTLRVETMNSINECEPFLTTSEFEYLKSVSEIQDKCRNICRKCNFWSSYDSLIAATNDGVRLLDVPNLVLQESGKSYDERYKEFMNKAGCSNEIGPLDNYELYENYKTGWKHRSDLASSLNAYRISSVEECKKKLNSLHEKIPIPSADPVCLLFTQMRKILEKHRPSMDMRDEVVWKRYSQLLWEDNELPLLPGSNDSIHTNRKLRRGMVSEPPTRAKKLLKKWGSIPVPAYDPVCISSLQNLLEKLNSDRSDRVNRVKEEVINNMVPKPENKIITGLDIIEMRPLPETVHPCQDDSTDEFFKYCLTMNPFEEEAIKRLKELKEQHHQSIPLKQAVARMGVRLCTPTYRTPGAIAFYQSSDSMMIVSRSKSSKSRTFWVSGTWEKFKCHPERLFPLINFTEALLMCEVRASCSGVKLNERALCIVSRIYEHQSKGCQEMLQNMRYFWMACKSEFHRDKLVDKLSCTVKNRIEWEVASLIKKWMIKNADLPAGRYHSFLNDEEMEENMEFSLLEIYLCHLITKRDSSEGISLMKCFEKFLAPKMKYDPSMSGRLLSGKLEQEIQNEMFGDNLPLYSRSLFTEFLEWITARHKIAVKSALTRLPEPTLSLVANPKSTVVRAPIGGKVDEKLKYLINSKLNLKKIKGECITGATPTLQGDPTCDVYSPKEGCECFSCQIGRECGKDSLISIASHAENSEFMESCKQSVAAILESMEIDEILSHVCKIFYDEDLNVTKRRVGLQAAVFKLCHDSLKEGDHLTTAGLLLLKMCRKRKKPGGKKKEAIQRVEDELRRIGRRTRYSSRTTTSAALKSVIDSEIEDPHILACREASPDFNLYFSIANKEQIGGPRELFIGDLNTKLITRRLEEVCRGLTPLFSSSCLNNPEREDSFRDLLKTSLTQCRSQSILCMTLDHSKWGPTQCVDAFIYLIMELAGEQMGIHVDDLKRHMMKRVEIPFSCSEAVMKKVILGQPLKPHEEHIKSRLMQGEPWINSVFDMGQGILHNHSDLLGCMTEEFICEKSCRKTEEKLGLEMHSITVKSMNTSDDSCLFAQCSNPHLYWKKTFIHYHSLFSELMNKKISPKSTCDSKMAEFKSRFVKRDTEVPAVFKFTSCVLHGLNMSNVEQLSNTSLSLSVNAFNQGASVEECRLVQSVFFKLIRFITPEVNLNITLDQHCGLICLPTPDEMMILNHESIVLKEIFKRMGLGNEAFMELDTGCTLLSQGKIKIQSLIDSVSSILANAKRGQTCLPEATLENYSPIRPYGRGADREMLHHLKGEMEKARAVKDPKLRKIQKYLDGKGASHNLRSLRRSLILSMADNISGCQENLMQSLLTLIYQTRGKFYKGKDELKSLKDSLREGIPTGYIVDKVLNMMLSTPWAIRQLSAETFDSCNTIGIEQGHYSHFSRDPNWADNFIPEVIDCLKEDGGIEAMEVLSDCGVKLNRKYKRTEEKKARLEIMFHIGEICEVRSSGECCLRRSDDGTVEGMIRRSYMTPISRLPCLTVNSISPSTTEMMVESFLSVISVCTPGVDVTPELIDKVCMCISMYLGRTEHEFMQSLMSYDNPSALVKMCRMMIKTRDSSVSLRDIMTFNNEPVKMIDADVWGKNREHIRRVLWELPSSKGRVKVHEKIVDSELSKITITPLYFGLLTKEDEGKLFSESTLLRMPERLHSEFRRILDRPLNCKVKVNSSITQSDDIQASMRLKLCSGTLCQITSSIMTKEQKREFFYGKCDDITGCREGEPLGVKTVYEMKFFRSYVQNCLRASAMLGWDLCGDYIETMERRVRTICEVYGIQMTDNNIAKLFSECPDLTDVLSDMSVSATGCKRDIEDFIMEMKPEIEKRLSLITGRLFTRDGLLVISTREGKEVVSPGSRAYRRRAMEGRSMRHFKLFGRVCLQVEDSLDDVPELEI</sequence>
<dbReference type="InterPro" id="IPR007099">
    <property type="entry name" value="RNA-dir_pol_NSvirus"/>
</dbReference>
<dbReference type="GO" id="GO:0039694">
    <property type="term" value="P:viral RNA genome replication"/>
    <property type="evidence" value="ECO:0007669"/>
    <property type="project" value="InterPro"/>
</dbReference>
<proteinExistence type="predicted"/>